<feature type="transmembrane region" description="Helical" evidence="1">
    <location>
        <begin position="237"/>
        <end position="260"/>
    </location>
</feature>
<dbReference type="Proteomes" id="UP001596368">
    <property type="component" value="Unassembled WGS sequence"/>
</dbReference>
<name>A0ABD5XNB6_9EURY</name>
<feature type="transmembrane region" description="Helical" evidence="1">
    <location>
        <begin position="93"/>
        <end position="114"/>
    </location>
</feature>
<evidence type="ECO:0008006" key="4">
    <source>
        <dbReference type="Google" id="ProtNLM"/>
    </source>
</evidence>
<feature type="transmembrane region" description="Helical" evidence="1">
    <location>
        <begin position="67"/>
        <end position="88"/>
    </location>
</feature>
<accession>A0ABD5XNB6</accession>
<reference evidence="2 3" key="1">
    <citation type="journal article" date="2019" name="Int. J. Syst. Evol. Microbiol.">
        <title>The Global Catalogue of Microorganisms (GCM) 10K type strain sequencing project: providing services to taxonomists for standard genome sequencing and annotation.</title>
        <authorList>
            <consortium name="The Broad Institute Genomics Platform"/>
            <consortium name="The Broad Institute Genome Sequencing Center for Infectious Disease"/>
            <person name="Wu L."/>
            <person name="Ma J."/>
        </authorList>
    </citation>
    <scope>NUCLEOTIDE SEQUENCE [LARGE SCALE GENOMIC DNA]</scope>
    <source>
        <strain evidence="2 3">DT92</strain>
    </source>
</reference>
<dbReference type="AlphaFoldDB" id="A0ABD5XNB6"/>
<organism evidence="2 3">
    <name type="scientific">Halobaculum litoreum</name>
    <dbReference type="NCBI Taxonomy" id="3031998"/>
    <lineage>
        <taxon>Archaea</taxon>
        <taxon>Methanobacteriati</taxon>
        <taxon>Methanobacteriota</taxon>
        <taxon>Stenosarchaea group</taxon>
        <taxon>Halobacteria</taxon>
        <taxon>Halobacteriales</taxon>
        <taxon>Haloferacaceae</taxon>
        <taxon>Halobaculum</taxon>
    </lineage>
</organism>
<keyword evidence="1" id="KW-0472">Membrane</keyword>
<protein>
    <recommendedName>
        <fullName evidence="4">Membrane protein 6-pyruvoyl-tetrahydropterin synthase-related domain-containing protein</fullName>
    </recommendedName>
</protein>
<feature type="transmembrane region" description="Helical" evidence="1">
    <location>
        <begin position="308"/>
        <end position="331"/>
    </location>
</feature>
<sequence length="627" mass="64367">MNDRGDGSGDGRRREDRLAAGAFAALALALFVPPLGPGEGFLLALDMVFAPDASHLRFALDAKGPLYYGRLPFVAILDAVSLVAPAWVVQRAVLVGVVAGAGYAGYAAAGAVLRATIAADAADAADTGDPSGPFAARLFAGVLYAVNPFLYVRLLAGQWYFALGYAVLPLAVVAFRAYAVGDRDSPVRALGWVTLVAVFDPHAAVLAAVAGGLLVACEVGLAGAATDAARRTLRRTARFCALAVGANAYWLLPALAAVLAGDSQLSTVDGADLAAFSPRGSVLGNVPLSAAMLYGFWREGYVLPVDVLPVWLVVGCFVLLLALSVSGALAADGSLAPGLALVAAVGVLLGVGVAVPAVAPLYRAFAATPVGAGMREAGKFVALVALALSLLGAVGVRRLRADLRAAAAERSLSPDRRRLLAACFVALLVALPLVYTLPMAAGFGGAYGATDYPDDWHAVDERLAADDGDYRVLYLPWHQYMRYEWAGGTVAAPAPLFFGPDTVASRDPDLGIGSQATDPTHRRLDALLAEPPGDGFGAAVAPLGVKYVVVSKTADYERYAGLDGASDLAVVHRGDDLLVYENRAFDGGDPASWPADGPAVPWTGLAVGGAVSAATVVGGRLRGRAAP</sequence>
<feature type="transmembrane region" description="Helical" evidence="1">
    <location>
        <begin position="159"/>
        <end position="181"/>
    </location>
</feature>
<dbReference type="GeneID" id="81122384"/>
<feature type="transmembrane region" description="Helical" evidence="1">
    <location>
        <begin position="338"/>
        <end position="359"/>
    </location>
</feature>
<feature type="transmembrane region" description="Helical" evidence="1">
    <location>
        <begin position="134"/>
        <end position="152"/>
    </location>
</feature>
<feature type="transmembrane region" description="Helical" evidence="1">
    <location>
        <begin position="201"/>
        <end position="225"/>
    </location>
</feature>
<keyword evidence="1" id="KW-0812">Transmembrane</keyword>
<dbReference type="RefSeq" id="WP_284012395.1">
    <property type="nucleotide sequence ID" value="NZ_CP126156.1"/>
</dbReference>
<feature type="transmembrane region" description="Helical" evidence="1">
    <location>
        <begin position="379"/>
        <end position="399"/>
    </location>
</feature>
<feature type="transmembrane region" description="Helical" evidence="1">
    <location>
        <begin position="419"/>
        <end position="437"/>
    </location>
</feature>
<comment type="caution">
    <text evidence="2">The sequence shown here is derived from an EMBL/GenBank/DDBJ whole genome shotgun (WGS) entry which is preliminary data.</text>
</comment>
<keyword evidence="1" id="KW-1133">Transmembrane helix</keyword>
<keyword evidence="3" id="KW-1185">Reference proteome</keyword>
<gene>
    <name evidence="2" type="ORF">ACFQRB_05335</name>
</gene>
<evidence type="ECO:0000313" key="3">
    <source>
        <dbReference type="Proteomes" id="UP001596368"/>
    </source>
</evidence>
<proteinExistence type="predicted"/>
<evidence type="ECO:0000313" key="2">
    <source>
        <dbReference type="EMBL" id="MFC7136126.1"/>
    </source>
</evidence>
<dbReference type="EMBL" id="JBHSZG010000001">
    <property type="protein sequence ID" value="MFC7136126.1"/>
    <property type="molecule type" value="Genomic_DNA"/>
</dbReference>
<evidence type="ECO:0000256" key="1">
    <source>
        <dbReference type="SAM" id="Phobius"/>
    </source>
</evidence>
<feature type="transmembrane region" description="Helical" evidence="1">
    <location>
        <begin position="18"/>
        <end position="36"/>
    </location>
</feature>